<dbReference type="RefSeq" id="WP_013768561.1">
    <property type="nucleotide sequence ID" value="NC_015510.1"/>
</dbReference>
<keyword evidence="2" id="KW-1185">Reference proteome</keyword>
<protein>
    <submittedName>
        <fullName evidence="1">Uncharacterized protein</fullName>
    </submittedName>
</protein>
<evidence type="ECO:0000313" key="2">
    <source>
        <dbReference type="Proteomes" id="UP000008461"/>
    </source>
</evidence>
<dbReference type="Proteomes" id="UP000008461">
    <property type="component" value="Chromosome"/>
</dbReference>
<dbReference type="HOGENOM" id="CLU_413203_0_0_10"/>
<evidence type="ECO:0000313" key="1">
    <source>
        <dbReference type="EMBL" id="AEE54040.1"/>
    </source>
</evidence>
<proteinExistence type="predicted"/>
<accession>F4L4X8</accession>
<reference key="2">
    <citation type="submission" date="2011-04" db="EMBL/GenBank/DDBJ databases">
        <title>Complete sequence of chromosome of Haliscomenobacter hydrossis DSM 1100.</title>
        <authorList>
            <consortium name="US DOE Joint Genome Institute (JGI-PGF)"/>
            <person name="Lucas S."/>
            <person name="Han J."/>
            <person name="Lapidus A."/>
            <person name="Bruce D."/>
            <person name="Goodwin L."/>
            <person name="Pitluck S."/>
            <person name="Peters L."/>
            <person name="Kyrpides N."/>
            <person name="Mavromatis K."/>
            <person name="Ivanova N."/>
            <person name="Ovchinnikova G."/>
            <person name="Pagani I."/>
            <person name="Daligault H."/>
            <person name="Detter J.C."/>
            <person name="Han C."/>
            <person name="Land M."/>
            <person name="Hauser L."/>
            <person name="Markowitz V."/>
            <person name="Cheng J.-F."/>
            <person name="Hugenholtz P."/>
            <person name="Woyke T."/>
            <person name="Wu D."/>
            <person name="Verbarg S."/>
            <person name="Frueling A."/>
            <person name="Brambilla E."/>
            <person name="Klenk H.-P."/>
            <person name="Eisen J.A."/>
        </authorList>
    </citation>
    <scope>NUCLEOTIDE SEQUENCE</scope>
    <source>
        <strain>DSM 1100</strain>
    </source>
</reference>
<gene>
    <name evidence="1" type="ordered locus">Halhy_6220</name>
</gene>
<dbReference type="KEGG" id="hhy:Halhy_6220"/>
<organism evidence="1 2">
    <name type="scientific">Haliscomenobacter hydrossis (strain ATCC 27775 / DSM 1100 / LMG 10767 / O)</name>
    <dbReference type="NCBI Taxonomy" id="760192"/>
    <lineage>
        <taxon>Bacteria</taxon>
        <taxon>Pseudomonadati</taxon>
        <taxon>Bacteroidota</taxon>
        <taxon>Saprospiria</taxon>
        <taxon>Saprospirales</taxon>
        <taxon>Haliscomenobacteraceae</taxon>
        <taxon>Haliscomenobacter</taxon>
    </lineage>
</organism>
<dbReference type="EMBL" id="CP002691">
    <property type="protein sequence ID" value="AEE54040.1"/>
    <property type="molecule type" value="Genomic_DNA"/>
</dbReference>
<name>F4L4X8_HALH1</name>
<sequence>MFGKVFFPADNGAYRAPFALQILSTASLLLFISQGVNAQFSITASEVETWTTTTPVSSDYNLNSAYVYLLNPTALQAVFEGDGLNKGEKKDVGLKKGDYPQYMYLAVNIKDPLNEANTLTIPLMIHDVRNPAISQRLVEYGGRFLENIPDDNLKNDIVAKVKFEAFKGNNSNEFWKKTAEISLNLGRTATSILKNPITGTFSALSDQIIPQVDKGIKSMGNLEDPQKIVSEFYIKLLNKELSGLYEEKVISAILYRIHWDVEKPVRSKFFNNARPGRVDDLKRMINTTTAPFILVVNTKAEYNTDHSQMAYNQQYIDRKAKDFRKIQNAEKREVEKSFLEILKLAVELNKQMDVFQNSLNTKYPDWLAYSKVVELYFHVHEMRQEELAKLSKQDLITREKYTRLYGNIHNDVDLWFGTELLQKARGVSAYLLNNMGPYNYGNRSPRQIYEDIELLEYYRDRVKQIEIQGKLPREIQALETYDLTLRKLKEMETALFEADFTPDPRLDLESKKAWLLARASQVYPLCQICGQRVGEKITAIENATYEQNIKQYKDISAGYYSKLECFENITNNLTTFVKANKDSATVSPMIFASVKQDREDFIKMVNTYSEIAGKDHTALSSKDLADLIRRFQINREKMLVIIQRLRGLALANGGMSCLMEEAKP</sequence>
<dbReference type="AlphaFoldDB" id="F4L4X8"/>
<reference evidence="1 2" key="1">
    <citation type="journal article" date="2011" name="Stand. Genomic Sci.">
        <title>Complete genome sequence of Haliscomenobacter hydrossis type strain (O).</title>
        <authorList>
            <consortium name="US DOE Joint Genome Institute (JGI-PGF)"/>
            <person name="Daligault H."/>
            <person name="Lapidus A."/>
            <person name="Zeytun A."/>
            <person name="Nolan M."/>
            <person name="Lucas S."/>
            <person name="Del Rio T.G."/>
            <person name="Tice H."/>
            <person name="Cheng J.F."/>
            <person name="Tapia R."/>
            <person name="Han C."/>
            <person name="Goodwin L."/>
            <person name="Pitluck S."/>
            <person name="Liolios K."/>
            <person name="Pagani I."/>
            <person name="Ivanova N."/>
            <person name="Huntemann M."/>
            <person name="Mavromatis K."/>
            <person name="Mikhailova N."/>
            <person name="Pati A."/>
            <person name="Chen A."/>
            <person name="Palaniappan K."/>
            <person name="Land M."/>
            <person name="Hauser L."/>
            <person name="Brambilla E.M."/>
            <person name="Rohde M."/>
            <person name="Verbarg S."/>
            <person name="Goker M."/>
            <person name="Bristow J."/>
            <person name="Eisen J.A."/>
            <person name="Markowitz V."/>
            <person name="Hugenholtz P."/>
            <person name="Kyrpides N.C."/>
            <person name="Klenk H.P."/>
            <person name="Woyke T."/>
        </authorList>
    </citation>
    <scope>NUCLEOTIDE SEQUENCE [LARGE SCALE GENOMIC DNA]</scope>
    <source>
        <strain evidence="2">ATCC 27775 / DSM 1100 / LMG 10767 / O</strain>
    </source>
</reference>
<dbReference type="STRING" id="760192.Halhy_6220"/>